<dbReference type="InterPro" id="IPR000100">
    <property type="entry name" value="RNase_P"/>
</dbReference>
<evidence type="ECO:0000256" key="4">
    <source>
        <dbReference type="ARBA" id="ARBA00022759"/>
    </source>
</evidence>
<reference evidence="9" key="1">
    <citation type="submission" date="2021-05" db="EMBL/GenBank/DDBJ databases">
        <authorList>
            <person name="Pietrasiak N."/>
            <person name="Ward R."/>
            <person name="Stajich J.E."/>
            <person name="Kurbessoian T."/>
        </authorList>
    </citation>
    <scope>NUCLEOTIDE SEQUENCE</scope>
    <source>
        <strain evidence="9">UHER 2000/2452</strain>
    </source>
</reference>
<evidence type="ECO:0000313" key="9">
    <source>
        <dbReference type="EMBL" id="MBW4660878.1"/>
    </source>
</evidence>
<evidence type="ECO:0000256" key="8">
    <source>
        <dbReference type="NCBIfam" id="TIGR00188"/>
    </source>
</evidence>
<keyword evidence="4 7" id="KW-0255">Endonuclease</keyword>
<dbReference type="GO" id="GO:0030677">
    <property type="term" value="C:ribonuclease P complex"/>
    <property type="evidence" value="ECO:0007669"/>
    <property type="project" value="TreeGrafter"/>
</dbReference>
<comment type="similarity">
    <text evidence="7">Belongs to the RnpA family.</text>
</comment>
<dbReference type="InterPro" id="IPR020539">
    <property type="entry name" value="RNase_P_CS"/>
</dbReference>
<comment type="subunit">
    <text evidence="7">Consists of a catalytic RNA component (M1 or rnpB) and a protein subunit.</text>
</comment>
<protein>
    <recommendedName>
        <fullName evidence="7 8">Ribonuclease P protein component</fullName>
        <shortName evidence="7">RNase P protein</shortName>
        <shortName evidence="7">RNaseP protein</shortName>
        <ecNumber evidence="7 8">3.1.26.5</ecNumber>
    </recommendedName>
    <alternativeName>
        <fullName evidence="7">Protein C5</fullName>
    </alternativeName>
</protein>
<comment type="caution">
    <text evidence="9">The sequence shown here is derived from an EMBL/GenBank/DDBJ whole genome shotgun (WGS) entry which is preliminary data.</text>
</comment>
<dbReference type="PROSITE" id="PS00648">
    <property type="entry name" value="RIBONUCLEASE_P"/>
    <property type="match status" value="1"/>
</dbReference>
<evidence type="ECO:0000256" key="2">
    <source>
        <dbReference type="ARBA" id="ARBA00022694"/>
    </source>
</evidence>
<dbReference type="GO" id="GO:0001682">
    <property type="term" value="P:tRNA 5'-leader removal"/>
    <property type="evidence" value="ECO:0007669"/>
    <property type="project" value="UniProtKB-UniRule"/>
</dbReference>
<evidence type="ECO:0000256" key="6">
    <source>
        <dbReference type="ARBA" id="ARBA00022884"/>
    </source>
</evidence>
<dbReference type="GO" id="GO:0004526">
    <property type="term" value="F:ribonuclease P activity"/>
    <property type="evidence" value="ECO:0007669"/>
    <property type="project" value="UniProtKB-UniRule"/>
</dbReference>
<dbReference type="Gene3D" id="3.30.230.10">
    <property type="match status" value="1"/>
</dbReference>
<dbReference type="GO" id="GO:0000049">
    <property type="term" value="F:tRNA binding"/>
    <property type="evidence" value="ECO:0007669"/>
    <property type="project" value="UniProtKB-UniRule"/>
</dbReference>
<keyword evidence="6 7" id="KW-0694">RNA-binding</keyword>
<dbReference type="GO" id="GO:0042781">
    <property type="term" value="F:3'-tRNA processing endoribonuclease activity"/>
    <property type="evidence" value="ECO:0007669"/>
    <property type="project" value="TreeGrafter"/>
</dbReference>
<name>A0A951UQX2_9CYAN</name>
<keyword evidence="3 7" id="KW-0540">Nuclease</keyword>
<evidence type="ECO:0000313" key="10">
    <source>
        <dbReference type="Proteomes" id="UP000757435"/>
    </source>
</evidence>
<evidence type="ECO:0000256" key="5">
    <source>
        <dbReference type="ARBA" id="ARBA00022801"/>
    </source>
</evidence>
<dbReference type="SUPFAM" id="SSF54211">
    <property type="entry name" value="Ribosomal protein S5 domain 2-like"/>
    <property type="match status" value="1"/>
</dbReference>
<dbReference type="Pfam" id="PF00825">
    <property type="entry name" value="Ribonuclease_P"/>
    <property type="match status" value="1"/>
</dbReference>
<evidence type="ECO:0000256" key="1">
    <source>
        <dbReference type="ARBA" id="ARBA00002663"/>
    </source>
</evidence>
<dbReference type="NCBIfam" id="TIGR00188">
    <property type="entry name" value="rnpA"/>
    <property type="match status" value="1"/>
</dbReference>
<keyword evidence="2 7" id="KW-0819">tRNA processing</keyword>
<comment type="catalytic activity">
    <reaction evidence="7">
        <text>Endonucleolytic cleavage of RNA, removing 5'-extranucleotides from tRNA precursor.</text>
        <dbReference type="EC" id="3.1.26.5"/>
    </reaction>
</comment>
<dbReference type="EC" id="3.1.26.5" evidence="7 8"/>
<sequence>MALPKPHRLRKRQDFNAIYKSGLRRSTAHLTLRALRRTDLNPVVTSDQAIDLDGYSLTQGYPTQLGISVSQKVSKRAVVRNLIKRRLRVAFFSLLPQMSSGWQVVIVVKPGAAECDYGQFLQELKQLLIKAEVMNGS</sequence>
<evidence type="ECO:0000256" key="7">
    <source>
        <dbReference type="HAMAP-Rule" id="MF_00227"/>
    </source>
</evidence>
<dbReference type="PANTHER" id="PTHR33992">
    <property type="entry name" value="RIBONUCLEASE P PROTEIN COMPONENT"/>
    <property type="match status" value="1"/>
</dbReference>
<evidence type="ECO:0000256" key="3">
    <source>
        <dbReference type="ARBA" id="ARBA00022722"/>
    </source>
</evidence>
<proteinExistence type="inferred from homology"/>
<dbReference type="InterPro" id="IPR020568">
    <property type="entry name" value="Ribosomal_Su5_D2-typ_SF"/>
</dbReference>
<dbReference type="Proteomes" id="UP000757435">
    <property type="component" value="Unassembled WGS sequence"/>
</dbReference>
<gene>
    <name evidence="7 9" type="primary">rnpA</name>
    <name evidence="9" type="ORF">KME15_19565</name>
</gene>
<accession>A0A951UQX2</accession>
<dbReference type="InterPro" id="IPR014721">
    <property type="entry name" value="Ribsml_uS5_D2-typ_fold_subgr"/>
</dbReference>
<comment type="function">
    <text evidence="1 7">RNaseP catalyzes the removal of the 5'-leader sequence from pre-tRNA to produce the mature 5'-terminus. It can also cleave other RNA substrates such as 4.5S RNA. The protein component plays an auxiliary but essential role in vivo by binding to the 5'-leader sequence and broadening the substrate specificity of the ribozyme.</text>
</comment>
<dbReference type="HAMAP" id="MF_00227">
    <property type="entry name" value="RNase_P"/>
    <property type="match status" value="1"/>
</dbReference>
<dbReference type="EMBL" id="JAHHHD010000027">
    <property type="protein sequence ID" value="MBW4660878.1"/>
    <property type="molecule type" value="Genomic_DNA"/>
</dbReference>
<keyword evidence="5 7" id="KW-0378">Hydrolase</keyword>
<organism evidence="9 10">
    <name type="scientific">Drouetiella hepatica Uher 2000/2452</name>
    <dbReference type="NCBI Taxonomy" id="904376"/>
    <lineage>
        <taxon>Bacteria</taxon>
        <taxon>Bacillati</taxon>
        <taxon>Cyanobacteriota</taxon>
        <taxon>Cyanophyceae</taxon>
        <taxon>Oculatellales</taxon>
        <taxon>Oculatellaceae</taxon>
        <taxon>Drouetiella</taxon>
    </lineage>
</organism>
<reference evidence="9" key="2">
    <citation type="journal article" date="2022" name="Microbiol. Resour. Announc.">
        <title>Metagenome Sequencing to Explore Phylogenomics of Terrestrial Cyanobacteria.</title>
        <authorList>
            <person name="Ward R.D."/>
            <person name="Stajich J.E."/>
            <person name="Johansen J.R."/>
            <person name="Huntemann M."/>
            <person name="Clum A."/>
            <person name="Foster B."/>
            <person name="Foster B."/>
            <person name="Roux S."/>
            <person name="Palaniappan K."/>
            <person name="Varghese N."/>
            <person name="Mukherjee S."/>
            <person name="Reddy T.B.K."/>
            <person name="Daum C."/>
            <person name="Copeland A."/>
            <person name="Chen I.A."/>
            <person name="Ivanova N.N."/>
            <person name="Kyrpides N.C."/>
            <person name="Shapiro N."/>
            <person name="Eloe-Fadrosh E.A."/>
            <person name="Pietrasiak N."/>
        </authorList>
    </citation>
    <scope>NUCLEOTIDE SEQUENCE</scope>
    <source>
        <strain evidence="9">UHER 2000/2452</strain>
    </source>
</reference>
<dbReference type="PANTHER" id="PTHR33992:SF1">
    <property type="entry name" value="RIBONUCLEASE P PROTEIN COMPONENT"/>
    <property type="match status" value="1"/>
</dbReference>
<dbReference type="AlphaFoldDB" id="A0A951UQX2"/>